<sequence>MCRQRLFTTACVSAHPACSDLSRLRCAPPPHSLASHILLFSVALYIYYSSVRLICAAPITFTLAMCIDDESLYFAPSHIQSTHIRFVLVCASPSLSPSLPPSIALLAHSPPPPEHSCIYIRSSRCPCLSRSWVAVIILGLCLLVHRFHSHPLHVMPRHAAYHYHPISPRTHLAPSYPRPCRISRIPPPTSLLDHTRTFR</sequence>
<reference evidence="1" key="1">
    <citation type="submission" date="2019-01" db="EMBL/GenBank/DDBJ databases">
        <title>Draft genome sequences of three monokaryotic isolates of the white-rot basidiomycete fungus Dichomitus squalens.</title>
        <authorList>
            <consortium name="DOE Joint Genome Institute"/>
            <person name="Lopez S.C."/>
            <person name="Andreopoulos B."/>
            <person name="Pangilinan J."/>
            <person name="Lipzen A."/>
            <person name="Riley R."/>
            <person name="Ahrendt S."/>
            <person name="Ng V."/>
            <person name="Barry K."/>
            <person name="Daum C."/>
            <person name="Grigoriev I.V."/>
            <person name="Hilden K.S."/>
            <person name="Makela M.R."/>
            <person name="de Vries R.P."/>
        </authorList>
    </citation>
    <scope>NUCLEOTIDE SEQUENCE [LARGE SCALE GENOMIC DNA]</scope>
    <source>
        <strain evidence="1">OM18370.1</strain>
    </source>
</reference>
<dbReference type="AlphaFoldDB" id="A0A4Q9N8Z7"/>
<dbReference type="EMBL" id="ML143386">
    <property type="protein sequence ID" value="TBU35852.1"/>
    <property type="molecule type" value="Genomic_DNA"/>
</dbReference>
<evidence type="ECO:0000313" key="1">
    <source>
        <dbReference type="EMBL" id="TBU35852.1"/>
    </source>
</evidence>
<name>A0A4Q9N8Z7_9APHY</name>
<protein>
    <submittedName>
        <fullName evidence="1">Uncharacterized protein</fullName>
    </submittedName>
</protein>
<gene>
    <name evidence="1" type="ORF">BD311DRAFT_744732</name>
</gene>
<accession>A0A4Q9N8Z7</accession>
<dbReference type="Proteomes" id="UP000292957">
    <property type="component" value="Unassembled WGS sequence"/>
</dbReference>
<proteinExistence type="predicted"/>
<organism evidence="1">
    <name type="scientific">Dichomitus squalens</name>
    <dbReference type="NCBI Taxonomy" id="114155"/>
    <lineage>
        <taxon>Eukaryota</taxon>
        <taxon>Fungi</taxon>
        <taxon>Dikarya</taxon>
        <taxon>Basidiomycota</taxon>
        <taxon>Agaricomycotina</taxon>
        <taxon>Agaricomycetes</taxon>
        <taxon>Polyporales</taxon>
        <taxon>Polyporaceae</taxon>
        <taxon>Dichomitus</taxon>
    </lineage>
</organism>